<name>A0ACB9X7C3_CHAAC</name>
<organism evidence="1 2">
    <name type="scientific">Chaenocephalus aceratus</name>
    <name type="common">Blackfin icefish</name>
    <name type="synonym">Chaenichthys aceratus</name>
    <dbReference type="NCBI Taxonomy" id="36190"/>
    <lineage>
        <taxon>Eukaryota</taxon>
        <taxon>Metazoa</taxon>
        <taxon>Chordata</taxon>
        <taxon>Craniata</taxon>
        <taxon>Vertebrata</taxon>
        <taxon>Euteleostomi</taxon>
        <taxon>Actinopterygii</taxon>
        <taxon>Neopterygii</taxon>
        <taxon>Teleostei</taxon>
        <taxon>Neoteleostei</taxon>
        <taxon>Acanthomorphata</taxon>
        <taxon>Eupercaria</taxon>
        <taxon>Perciformes</taxon>
        <taxon>Notothenioidei</taxon>
        <taxon>Channichthyidae</taxon>
        <taxon>Chaenocephalus</taxon>
    </lineage>
</organism>
<gene>
    <name evidence="1" type="ORF">KUCAC02_007772</name>
</gene>
<comment type="caution">
    <text evidence="1">The sequence shown here is derived from an EMBL/GenBank/DDBJ whole genome shotgun (WGS) entry which is preliminary data.</text>
</comment>
<accession>A0ACB9X7C3</accession>
<protein>
    <submittedName>
        <fullName evidence="1">Uncharacterized protein</fullName>
    </submittedName>
</protein>
<dbReference type="Proteomes" id="UP001057452">
    <property type="component" value="Chromosome 8"/>
</dbReference>
<reference evidence="1" key="1">
    <citation type="submission" date="2022-05" db="EMBL/GenBank/DDBJ databases">
        <title>Chromosome-level genome of Chaenocephalus aceratus.</title>
        <authorList>
            <person name="Park H."/>
        </authorList>
    </citation>
    <scope>NUCLEOTIDE SEQUENCE</scope>
    <source>
        <strain evidence="1">KU_202001</strain>
    </source>
</reference>
<keyword evidence="2" id="KW-1185">Reference proteome</keyword>
<evidence type="ECO:0000313" key="1">
    <source>
        <dbReference type="EMBL" id="KAI4822213.1"/>
    </source>
</evidence>
<dbReference type="EMBL" id="CM043792">
    <property type="protein sequence ID" value="KAI4822213.1"/>
    <property type="molecule type" value="Genomic_DNA"/>
</dbReference>
<proteinExistence type="predicted"/>
<sequence>MWLEVCCGSEVQLLWEERGALINPICSGDVSLMPEMKRDQTGSHSASCVKMPQVDQ</sequence>
<evidence type="ECO:0000313" key="2">
    <source>
        <dbReference type="Proteomes" id="UP001057452"/>
    </source>
</evidence>
<feature type="non-terminal residue" evidence="1">
    <location>
        <position position="56"/>
    </location>
</feature>